<keyword evidence="2" id="KW-1185">Reference proteome</keyword>
<dbReference type="EMBL" id="JAYMYR010000011">
    <property type="protein sequence ID" value="KAK7333765.1"/>
    <property type="molecule type" value="Genomic_DNA"/>
</dbReference>
<protein>
    <submittedName>
        <fullName evidence="1">Uncharacterized protein</fullName>
    </submittedName>
</protein>
<dbReference type="Proteomes" id="UP001374584">
    <property type="component" value="Unassembled WGS sequence"/>
</dbReference>
<organism evidence="1 2">
    <name type="scientific">Phaseolus coccineus</name>
    <name type="common">Scarlet runner bean</name>
    <name type="synonym">Phaseolus multiflorus</name>
    <dbReference type="NCBI Taxonomy" id="3886"/>
    <lineage>
        <taxon>Eukaryota</taxon>
        <taxon>Viridiplantae</taxon>
        <taxon>Streptophyta</taxon>
        <taxon>Embryophyta</taxon>
        <taxon>Tracheophyta</taxon>
        <taxon>Spermatophyta</taxon>
        <taxon>Magnoliopsida</taxon>
        <taxon>eudicotyledons</taxon>
        <taxon>Gunneridae</taxon>
        <taxon>Pentapetalae</taxon>
        <taxon>rosids</taxon>
        <taxon>fabids</taxon>
        <taxon>Fabales</taxon>
        <taxon>Fabaceae</taxon>
        <taxon>Papilionoideae</taxon>
        <taxon>50 kb inversion clade</taxon>
        <taxon>NPAAA clade</taxon>
        <taxon>indigoferoid/millettioid clade</taxon>
        <taxon>Phaseoleae</taxon>
        <taxon>Phaseolus</taxon>
    </lineage>
</organism>
<comment type="caution">
    <text evidence="1">The sequence shown here is derived from an EMBL/GenBank/DDBJ whole genome shotgun (WGS) entry which is preliminary data.</text>
</comment>
<reference evidence="1 2" key="1">
    <citation type="submission" date="2024-01" db="EMBL/GenBank/DDBJ databases">
        <title>The genomes of 5 underutilized Papilionoideae crops provide insights into root nodulation and disease resistanc.</title>
        <authorList>
            <person name="Jiang F."/>
        </authorList>
    </citation>
    <scope>NUCLEOTIDE SEQUENCE [LARGE SCALE GENOMIC DNA]</scope>
    <source>
        <strain evidence="1">JINMINGXINNONG_FW02</strain>
        <tissue evidence="1">Leaves</tissue>
    </source>
</reference>
<evidence type="ECO:0000313" key="2">
    <source>
        <dbReference type="Proteomes" id="UP001374584"/>
    </source>
</evidence>
<evidence type="ECO:0000313" key="1">
    <source>
        <dbReference type="EMBL" id="KAK7333765.1"/>
    </source>
</evidence>
<dbReference type="AlphaFoldDB" id="A0AAN9LD55"/>
<sequence>MDSASTERSMNISMMLNGNPCCWLVLMQGQFSYGVVGSGFSCDLAVRVKADQGECGMLAFLWQEGCVSTTTRGGFARPVKLFSRRGASSCQDGGITNVRELVTLCSVSICMLGWEKLFYAAGTRVTDEIAHKWEAPVLA</sequence>
<name>A0AAN9LD55_PHACN</name>
<proteinExistence type="predicted"/>
<accession>A0AAN9LD55</accession>
<gene>
    <name evidence="1" type="ORF">VNO80_30542</name>
</gene>